<dbReference type="Pfam" id="PF01575">
    <property type="entry name" value="MaoC_dehydratas"/>
    <property type="match status" value="1"/>
</dbReference>
<dbReference type="CDD" id="cd03449">
    <property type="entry name" value="R_hydratase"/>
    <property type="match status" value="1"/>
</dbReference>
<organism evidence="3 4">
    <name type="scientific">Malaciobacter mytili LMG 24559</name>
    <dbReference type="NCBI Taxonomy" id="1032238"/>
    <lineage>
        <taxon>Bacteria</taxon>
        <taxon>Pseudomonadati</taxon>
        <taxon>Campylobacterota</taxon>
        <taxon>Epsilonproteobacteria</taxon>
        <taxon>Campylobacterales</taxon>
        <taxon>Arcobacteraceae</taxon>
        <taxon>Malaciobacter</taxon>
    </lineage>
</organism>
<protein>
    <submittedName>
        <fullName evidence="3">Acyl dehydratase</fullName>
    </submittedName>
</protein>
<comment type="caution">
    <text evidence="3">The sequence shown here is derived from an EMBL/GenBank/DDBJ whole genome shotgun (WGS) entry which is preliminary data.</text>
</comment>
<dbReference type="FunFam" id="3.10.129.10:FF:000042">
    <property type="entry name" value="MaoC domain protein dehydratase"/>
    <property type="match status" value="1"/>
</dbReference>
<gene>
    <name evidence="3" type="ORF">CP985_13210</name>
</gene>
<dbReference type="InterPro" id="IPR029069">
    <property type="entry name" value="HotDog_dom_sf"/>
</dbReference>
<dbReference type="Gene3D" id="3.10.129.10">
    <property type="entry name" value="Hotdog Thioesterase"/>
    <property type="match status" value="1"/>
</dbReference>
<feature type="domain" description="MaoC-like" evidence="2">
    <location>
        <begin position="20"/>
        <end position="130"/>
    </location>
</feature>
<dbReference type="PANTHER" id="PTHR43437:SF3">
    <property type="entry name" value="HYDROXYACYL-THIOESTER DEHYDRATASE TYPE 2, MITOCHONDRIAL"/>
    <property type="match status" value="1"/>
</dbReference>
<sequence>MGENLVFNKIPFENIEIGMSVSYSQTITDSDIKSFSGISGDRNPIHLDEVYAENSKYKKRIAHGLLTASFFSALFGTKIPGEGCVYVSQSLNFKRPVYINDTVTAIVEVIKIDKIKRRVFFKTVCKVRNKIVTDGEAELYVPNVDRD</sequence>
<keyword evidence="1" id="KW-0456">Lyase</keyword>
<proteinExistence type="predicted"/>
<dbReference type="AlphaFoldDB" id="A0AAX2AF63"/>
<name>A0AAX2AF63_9BACT</name>
<dbReference type="InterPro" id="IPR002539">
    <property type="entry name" value="MaoC-like_dom"/>
</dbReference>
<dbReference type="KEGG" id="amyt:AMYT_0898"/>
<keyword evidence="4" id="KW-1185">Reference proteome</keyword>
<evidence type="ECO:0000313" key="4">
    <source>
        <dbReference type="Proteomes" id="UP000290092"/>
    </source>
</evidence>
<accession>A0AAX2AF63</accession>
<evidence type="ECO:0000256" key="1">
    <source>
        <dbReference type="ARBA" id="ARBA00023239"/>
    </source>
</evidence>
<dbReference type="GO" id="GO:0019171">
    <property type="term" value="F:(3R)-hydroxyacyl-[acyl-carrier-protein] dehydratase activity"/>
    <property type="evidence" value="ECO:0007669"/>
    <property type="project" value="TreeGrafter"/>
</dbReference>
<dbReference type="InterPro" id="IPR050965">
    <property type="entry name" value="UPF0336/Enoyl-CoA_hydratase"/>
</dbReference>
<dbReference type="RefSeq" id="WP_114841357.1">
    <property type="nucleotide sequence ID" value="NZ_CP031219.1"/>
</dbReference>
<dbReference type="SUPFAM" id="SSF54637">
    <property type="entry name" value="Thioesterase/thiol ester dehydrase-isomerase"/>
    <property type="match status" value="1"/>
</dbReference>
<dbReference type="PANTHER" id="PTHR43437">
    <property type="entry name" value="HYDROXYACYL-THIOESTER DEHYDRATASE TYPE 2, MITOCHONDRIAL-RELATED"/>
    <property type="match status" value="1"/>
</dbReference>
<dbReference type="Proteomes" id="UP000290092">
    <property type="component" value="Unassembled WGS sequence"/>
</dbReference>
<dbReference type="GO" id="GO:0006633">
    <property type="term" value="P:fatty acid biosynthetic process"/>
    <property type="evidence" value="ECO:0007669"/>
    <property type="project" value="TreeGrafter"/>
</dbReference>
<evidence type="ECO:0000259" key="2">
    <source>
        <dbReference type="Pfam" id="PF01575"/>
    </source>
</evidence>
<evidence type="ECO:0000313" key="3">
    <source>
        <dbReference type="EMBL" id="RXK13710.1"/>
    </source>
</evidence>
<reference evidence="3 4" key="1">
    <citation type="submission" date="2017-09" db="EMBL/GenBank/DDBJ databases">
        <title>Genomics of the genus Arcobacter.</title>
        <authorList>
            <person name="Perez-Cataluna A."/>
            <person name="Figueras M.J."/>
            <person name="Salas-Masso N."/>
        </authorList>
    </citation>
    <scope>NUCLEOTIDE SEQUENCE [LARGE SCALE GENOMIC DNA]</scope>
    <source>
        <strain evidence="3 4">CECT 7386</strain>
    </source>
</reference>
<dbReference type="EMBL" id="NXID01000060">
    <property type="protein sequence ID" value="RXK13710.1"/>
    <property type="molecule type" value="Genomic_DNA"/>
</dbReference>